<organism evidence="1 2">
    <name type="scientific">Deinococcus ruber</name>
    <dbReference type="NCBI Taxonomy" id="1848197"/>
    <lineage>
        <taxon>Bacteria</taxon>
        <taxon>Thermotogati</taxon>
        <taxon>Deinococcota</taxon>
        <taxon>Deinococci</taxon>
        <taxon>Deinococcales</taxon>
        <taxon>Deinococcaceae</taxon>
        <taxon>Deinococcus</taxon>
    </lineage>
</organism>
<proteinExistence type="predicted"/>
<dbReference type="RefSeq" id="WP_189091523.1">
    <property type="nucleotide sequence ID" value="NZ_BMQL01000019.1"/>
</dbReference>
<dbReference type="EMBL" id="BMQL01000019">
    <property type="protein sequence ID" value="GGR16941.1"/>
    <property type="molecule type" value="Genomic_DNA"/>
</dbReference>
<accession>A0A918CC96</accession>
<name>A0A918CC96_9DEIO</name>
<reference evidence="1" key="1">
    <citation type="journal article" date="2014" name="Int. J. Syst. Evol. Microbiol.">
        <title>Complete genome sequence of Corynebacterium casei LMG S-19264T (=DSM 44701T), isolated from a smear-ripened cheese.</title>
        <authorList>
            <consortium name="US DOE Joint Genome Institute (JGI-PGF)"/>
            <person name="Walter F."/>
            <person name="Albersmeier A."/>
            <person name="Kalinowski J."/>
            <person name="Ruckert C."/>
        </authorList>
    </citation>
    <scope>NUCLEOTIDE SEQUENCE</scope>
    <source>
        <strain evidence="1">JCM 31311</strain>
    </source>
</reference>
<reference evidence="1" key="2">
    <citation type="submission" date="2020-09" db="EMBL/GenBank/DDBJ databases">
        <authorList>
            <person name="Sun Q."/>
            <person name="Ohkuma M."/>
        </authorList>
    </citation>
    <scope>NUCLEOTIDE SEQUENCE</scope>
    <source>
        <strain evidence="1">JCM 31311</strain>
    </source>
</reference>
<sequence>MTTTNRALQAGEVGRQLTYLDVQEDLTGAVIELVVEGPGGLRTLLMAAQGAQASRVTLASDFPEAGAYSLQLRATWPDRKYLSAVHRLSVQPNL</sequence>
<dbReference type="AlphaFoldDB" id="A0A918CC96"/>
<protein>
    <submittedName>
        <fullName evidence="1">Uncharacterized protein</fullName>
    </submittedName>
</protein>
<evidence type="ECO:0000313" key="2">
    <source>
        <dbReference type="Proteomes" id="UP000603865"/>
    </source>
</evidence>
<comment type="caution">
    <text evidence="1">The sequence shown here is derived from an EMBL/GenBank/DDBJ whole genome shotgun (WGS) entry which is preliminary data.</text>
</comment>
<dbReference type="Proteomes" id="UP000603865">
    <property type="component" value="Unassembled WGS sequence"/>
</dbReference>
<gene>
    <name evidence="1" type="ORF">GCM10008957_31980</name>
</gene>
<keyword evidence="2" id="KW-1185">Reference proteome</keyword>
<evidence type="ECO:0000313" key="1">
    <source>
        <dbReference type="EMBL" id="GGR16941.1"/>
    </source>
</evidence>